<dbReference type="AlphaFoldDB" id="W7TLP8"/>
<organism evidence="2 3">
    <name type="scientific">Nannochloropsis gaditana</name>
    <dbReference type="NCBI Taxonomy" id="72520"/>
    <lineage>
        <taxon>Eukaryota</taxon>
        <taxon>Sar</taxon>
        <taxon>Stramenopiles</taxon>
        <taxon>Ochrophyta</taxon>
        <taxon>Eustigmatophyceae</taxon>
        <taxon>Eustigmatales</taxon>
        <taxon>Monodopsidaceae</taxon>
        <taxon>Nannochloropsis</taxon>
    </lineage>
</organism>
<keyword evidence="3" id="KW-1185">Reference proteome</keyword>
<protein>
    <recommendedName>
        <fullName evidence="4">Peroxin-13</fullName>
    </recommendedName>
</protein>
<gene>
    <name evidence="2" type="ORF">Naga_100215g11</name>
</gene>
<dbReference type="EMBL" id="AZIL01002480">
    <property type="protein sequence ID" value="EWM21386.1"/>
    <property type="molecule type" value="Genomic_DNA"/>
</dbReference>
<name>W7TLP8_9STRA</name>
<feature type="compositionally biased region" description="Polar residues" evidence="1">
    <location>
        <begin position="18"/>
        <end position="46"/>
    </location>
</feature>
<feature type="compositionally biased region" description="Polar residues" evidence="1">
    <location>
        <begin position="148"/>
        <end position="162"/>
    </location>
</feature>
<feature type="compositionally biased region" description="Low complexity" evidence="1">
    <location>
        <begin position="104"/>
        <end position="116"/>
    </location>
</feature>
<feature type="region of interest" description="Disordered" evidence="1">
    <location>
        <begin position="1"/>
        <end position="176"/>
    </location>
</feature>
<proteinExistence type="predicted"/>
<evidence type="ECO:0000313" key="3">
    <source>
        <dbReference type="Proteomes" id="UP000019335"/>
    </source>
</evidence>
<dbReference type="OrthoDB" id="78870at2759"/>
<evidence type="ECO:0000256" key="1">
    <source>
        <dbReference type="SAM" id="MobiDB-lite"/>
    </source>
</evidence>
<accession>W7TLP8</accession>
<dbReference type="Proteomes" id="UP000019335">
    <property type="component" value="Unassembled WGS sequence"/>
</dbReference>
<feature type="compositionally biased region" description="Basic and acidic residues" evidence="1">
    <location>
        <begin position="422"/>
        <end position="438"/>
    </location>
</feature>
<sequence>MAPLPSSLRQPPPSARSDSASTLTPRGQAPNTNGPTILNPSTSHLSRASPLKPWEQSARRVMTANTAGHAGGNERPQGNGLSHTPREAVNYRTTNPNPARNVGSISHTTGSSSTRSLAGGVKGQGNGEEDFQDRSSAQLSELGHPQDAPTQAASSAPYTNHAANGGPYAPPTSRYGQLGTSSNGGMYGYPGTTYGGAGAYGRYNSGSMYGSSSLYGSGYGAGSMYGTPSMYGGMGGMYGGGYGYGGRGGMYGSMHGGGMGGEGSIGWLQNVFHLVSSLGQMTELLGMNTEALGYLFGTLMGFAETAGNVLGQLTARPARLLEAGQEGVTEEEAAVRAKQEKIVRVVRWAVGLALSYLAWRVLRKVGRWVKAGDTRRDVALAAAAGAMVGAGGRGGRGQLQPYLPPSPPPQAWSARRPMPGEGGERRWGGGGRGEEHVEGLPNAALEQAFHSSSGGGVRPGEI</sequence>
<feature type="compositionally biased region" description="Gly residues" evidence="1">
    <location>
        <begin position="453"/>
        <end position="462"/>
    </location>
</feature>
<reference evidence="2 3" key="1">
    <citation type="journal article" date="2014" name="Mol. Plant">
        <title>Chromosome Scale Genome Assembly and Transcriptome Profiling of Nannochloropsis gaditana in Nitrogen Depletion.</title>
        <authorList>
            <person name="Corteggiani Carpinelli E."/>
            <person name="Telatin A."/>
            <person name="Vitulo N."/>
            <person name="Forcato C."/>
            <person name="D'Angelo M."/>
            <person name="Schiavon R."/>
            <person name="Vezzi A."/>
            <person name="Giacometti G.M."/>
            <person name="Morosinotto T."/>
            <person name="Valle G."/>
        </authorList>
    </citation>
    <scope>NUCLEOTIDE SEQUENCE [LARGE SCALE GENOMIC DNA]</scope>
    <source>
        <strain evidence="2 3">B-31</strain>
    </source>
</reference>
<evidence type="ECO:0000313" key="2">
    <source>
        <dbReference type="EMBL" id="EWM21386.1"/>
    </source>
</evidence>
<comment type="caution">
    <text evidence="2">The sequence shown here is derived from an EMBL/GenBank/DDBJ whole genome shotgun (WGS) entry which is preliminary data.</text>
</comment>
<evidence type="ECO:0008006" key="4">
    <source>
        <dbReference type="Google" id="ProtNLM"/>
    </source>
</evidence>
<feature type="region of interest" description="Disordered" evidence="1">
    <location>
        <begin position="392"/>
        <end position="462"/>
    </location>
</feature>